<dbReference type="PANTHER" id="PTHR43674">
    <property type="entry name" value="NITRILASE C965.09-RELATED"/>
    <property type="match status" value="1"/>
</dbReference>
<evidence type="ECO:0000256" key="1">
    <source>
        <dbReference type="ARBA" id="ARBA00022801"/>
    </source>
</evidence>
<dbReference type="HOGENOM" id="CLU_030130_3_1_11"/>
<dbReference type="OrthoDB" id="4532287at2"/>
<dbReference type="GO" id="GO:0016811">
    <property type="term" value="F:hydrolase activity, acting on carbon-nitrogen (but not peptide) bonds, in linear amides"/>
    <property type="evidence" value="ECO:0007669"/>
    <property type="project" value="TreeGrafter"/>
</dbReference>
<evidence type="ECO:0000259" key="3">
    <source>
        <dbReference type="PROSITE" id="PS50263"/>
    </source>
</evidence>
<sequence>MITVAAVAADFGRDLTDAFARIASILDAARARGAGLVVLPEAALGGYLTTLDGPTLDGPTLDGATASAPHATSTDGTSGDGTSSLPPALDLDGPQVRRLAALAGDLVVTAGLCEADGDLRYNTAVAVSGDGLLGVHRKVHQPLGEGASYRAGDSFAAFDTPLGRMGMLICYDKAFPEAARALALDGAEIVACLSAWPAARTFRAPDLADDRWTHRFDLFDRARALENQVLWVSANQSGSFGSLRFVASAKVVDAGGAVLATTGTRPGVAYATVDLPAMLSSARAGMYHLRDRRPDAYLGVARQGNARRGSA</sequence>
<dbReference type="InterPro" id="IPR036526">
    <property type="entry name" value="C-N_Hydrolase_sf"/>
</dbReference>
<dbReference type="InterPro" id="IPR050345">
    <property type="entry name" value="Aliph_Amidase/BUP"/>
</dbReference>
<protein>
    <recommendedName>
        <fullName evidence="3">CN hydrolase domain-containing protein</fullName>
    </recommendedName>
</protein>
<feature type="domain" description="CN hydrolase" evidence="3">
    <location>
        <begin position="2"/>
        <end position="275"/>
    </location>
</feature>
<dbReference type="CDD" id="cd07197">
    <property type="entry name" value="nitrilase"/>
    <property type="match status" value="1"/>
</dbReference>
<evidence type="ECO:0000313" key="4">
    <source>
        <dbReference type="EMBL" id="CAJ64588.1"/>
    </source>
</evidence>
<evidence type="ECO:0000313" key="5">
    <source>
        <dbReference type="Proteomes" id="UP000000657"/>
    </source>
</evidence>
<dbReference type="PROSITE" id="PS50263">
    <property type="entry name" value="CN_HYDROLASE"/>
    <property type="match status" value="1"/>
</dbReference>
<proteinExistence type="predicted"/>
<dbReference type="InterPro" id="IPR003010">
    <property type="entry name" value="C-N_Hydrolase"/>
</dbReference>
<evidence type="ECO:0000256" key="2">
    <source>
        <dbReference type="SAM" id="MobiDB-lite"/>
    </source>
</evidence>
<dbReference type="Gene3D" id="3.60.110.10">
    <property type="entry name" value="Carbon-nitrogen hydrolase"/>
    <property type="match status" value="1"/>
</dbReference>
<keyword evidence="1" id="KW-0378">Hydrolase</keyword>
<dbReference type="EMBL" id="CT573213">
    <property type="protein sequence ID" value="CAJ64588.1"/>
    <property type="molecule type" value="Genomic_DNA"/>
</dbReference>
<organism evidence="4 5">
    <name type="scientific">Frankia alni (strain DSM 45986 / CECT 9034 / ACN14a)</name>
    <dbReference type="NCBI Taxonomy" id="326424"/>
    <lineage>
        <taxon>Bacteria</taxon>
        <taxon>Bacillati</taxon>
        <taxon>Actinomycetota</taxon>
        <taxon>Actinomycetes</taxon>
        <taxon>Frankiales</taxon>
        <taxon>Frankiaceae</taxon>
        <taxon>Frankia</taxon>
    </lineage>
</organism>
<dbReference type="KEGG" id="fal:FRAAL5963"/>
<dbReference type="STRING" id="326424.FRAAL5963"/>
<reference evidence="4 5" key="1">
    <citation type="journal article" date="2007" name="Genome Res.">
        <title>Genome characteristics of facultatively symbiotic Frankia sp. strains reflect host range and host plant biogeography.</title>
        <authorList>
            <person name="Normand P."/>
            <person name="Lapierre P."/>
            <person name="Tisa L.S."/>
            <person name="Gogarten J.P."/>
            <person name="Alloisio N."/>
            <person name="Bagnarol E."/>
            <person name="Bassi C.A."/>
            <person name="Berry A.M."/>
            <person name="Bickhart D.M."/>
            <person name="Choisne N."/>
            <person name="Couloux A."/>
            <person name="Cournoyer B."/>
            <person name="Cruveiller S."/>
            <person name="Daubin V."/>
            <person name="Demange N."/>
            <person name="Francino M.P."/>
            <person name="Goltsman E."/>
            <person name="Huang Y."/>
            <person name="Kopp O.R."/>
            <person name="Labarre L."/>
            <person name="Lapidus A."/>
            <person name="Lavire C."/>
            <person name="Marechal J."/>
            <person name="Martinez M."/>
            <person name="Mastronunzio J.E."/>
            <person name="Mullin B.C."/>
            <person name="Niemann J."/>
            <person name="Pujic P."/>
            <person name="Rawnsley T."/>
            <person name="Rouy Z."/>
            <person name="Schenowitz C."/>
            <person name="Sellstedt A."/>
            <person name="Tavares F."/>
            <person name="Tomkins J.P."/>
            <person name="Vallenet D."/>
            <person name="Valverde C."/>
            <person name="Wall L.G."/>
            <person name="Wang Y."/>
            <person name="Medigue C."/>
            <person name="Benson D.R."/>
        </authorList>
    </citation>
    <scope>NUCLEOTIDE SEQUENCE [LARGE SCALE GENOMIC DNA]</scope>
    <source>
        <strain evidence="5">DSM 45986 / CECT 9034 / ACN14a</strain>
    </source>
</reference>
<dbReference type="RefSeq" id="WP_011607020.1">
    <property type="nucleotide sequence ID" value="NC_008278.1"/>
</dbReference>
<dbReference type="PANTHER" id="PTHR43674:SF16">
    <property type="entry name" value="CARBON-NITROGEN FAMILY, PUTATIVE (AFU_ORTHOLOGUE AFUA_5G02350)-RELATED"/>
    <property type="match status" value="1"/>
</dbReference>
<feature type="compositionally biased region" description="Low complexity" evidence="2">
    <location>
        <begin position="72"/>
        <end position="84"/>
    </location>
</feature>
<feature type="region of interest" description="Disordered" evidence="2">
    <location>
        <begin position="58"/>
        <end position="89"/>
    </location>
</feature>
<accession>Q0RD84</accession>
<name>Q0RD84_FRAAA</name>
<dbReference type="AlphaFoldDB" id="Q0RD84"/>
<dbReference type="Pfam" id="PF00795">
    <property type="entry name" value="CN_hydrolase"/>
    <property type="match status" value="1"/>
</dbReference>
<dbReference type="eggNOG" id="COG0388">
    <property type="taxonomic scope" value="Bacteria"/>
</dbReference>
<dbReference type="Proteomes" id="UP000000657">
    <property type="component" value="Chromosome"/>
</dbReference>
<dbReference type="SUPFAM" id="SSF56317">
    <property type="entry name" value="Carbon-nitrogen hydrolase"/>
    <property type="match status" value="1"/>
</dbReference>
<keyword evidence="5" id="KW-1185">Reference proteome</keyword>
<gene>
    <name evidence="4" type="ordered locus">FRAAL5963</name>
</gene>